<gene>
    <name evidence="3" type="ORF">ABU614_19435</name>
</gene>
<evidence type="ECO:0000313" key="3">
    <source>
        <dbReference type="EMBL" id="XCO74526.1"/>
    </source>
</evidence>
<dbReference type="AlphaFoldDB" id="A0AAU8MPU1"/>
<reference evidence="3" key="1">
    <citation type="submission" date="2024-06" db="EMBL/GenBank/DDBJ databases">
        <authorList>
            <person name="Li S."/>
        </authorList>
    </citation>
    <scope>NUCLEOTIDE SEQUENCE</scope>
    <source>
        <strain evidence="3">SR10</strain>
    </source>
</reference>
<dbReference type="EMBL" id="CP159925">
    <property type="protein sequence ID" value="XCO74526.1"/>
    <property type="molecule type" value="Genomic_DNA"/>
</dbReference>
<dbReference type="RefSeq" id="WP_363797352.1">
    <property type="nucleotide sequence ID" value="NZ_CP159925.1"/>
</dbReference>
<dbReference type="PANTHER" id="PTHR15462:SF8">
    <property type="entry name" value="SERINE PROTEASE"/>
    <property type="match status" value="1"/>
</dbReference>
<dbReference type="InterPro" id="IPR018114">
    <property type="entry name" value="TRYPSIN_HIS"/>
</dbReference>
<sequence length="383" mass="40873">MKSQNRRSPRPIARLAALGALALTCFAADAADTGKTVRTPYGDVIEIQAPPSQQRLSTSAQAHPFATARQRAAVKPLQWAPRDDRAAADTAELSDKMVRAAGSAPGGEAPAFANYLARNHFRATWQRLDALDAAKGAAPLSALSDGGEKDGAHYPYTRYPGNYYTSQWKTTPWNKIGKLYFTKPDGSGSYCTANVASGNSVLITAAHCVYTLGAGWNTNFVFVPAERYGEAPYGRFGWSSARVPSGYFPSGGRRWDVAVIKLTGEQVTGLPVTSYVGWLGRTWNRPYSEYATSHGYASNLSTQFTHICNGQTYSSPSEGTNVLVQGCDMTYGASGGGWLLNLSGSHYVNSVVSGPHIGAFGTAWVGPRFADDNIVALCAAIGC</sequence>
<dbReference type="InterPro" id="IPR009003">
    <property type="entry name" value="Peptidase_S1_PA"/>
</dbReference>
<dbReference type="InterPro" id="IPR050966">
    <property type="entry name" value="Glutamyl_endopeptidase"/>
</dbReference>
<evidence type="ECO:0000256" key="2">
    <source>
        <dbReference type="SAM" id="SignalP"/>
    </source>
</evidence>
<keyword evidence="1 2" id="KW-0732">Signal</keyword>
<dbReference type="GO" id="GO:0004252">
    <property type="term" value="F:serine-type endopeptidase activity"/>
    <property type="evidence" value="ECO:0007669"/>
    <property type="project" value="InterPro"/>
</dbReference>
<evidence type="ECO:0008006" key="4">
    <source>
        <dbReference type="Google" id="ProtNLM"/>
    </source>
</evidence>
<feature type="signal peptide" evidence="2">
    <location>
        <begin position="1"/>
        <end position="30"/>
    </location>
</feature>
<dbReference type="GO" id="GO:0006508">
    <property type="term" value="P:proteolysis"/>
    <property type="evidence" value="ECO:0007669"/>
    <property type="project" value="InterPro"/>
</dbReference>
<organism evidence="3">
    <name type="scientific">Lysobacter firmicutimachus</name>
    <dbReference type="NCBI Taxonomy" id="1792846"/>
    <lineage>
        <taxon>Bacteria</taxon>
        <taxon>Pseudomonadati</taxon>
        <taxon>Pseudomonadota</taxon>
        <taxon>Gammaproteobacteria</taxon>
        <taxon>Lysobacterales</taxon>
        <taxon>Lysobacteraceae</taxon>
        <taxon>Lysobacter</taxon>
    </lineage>
</organism>
<dbReference type="InterPro" id="IPR043504">
    <property type="entry name" value="Peptidase_S1_PA_chymotrypsin"/>
</dbReference>
<dbReference type="SUPFAM" id="SSF50494">
    <property type="entry name" value="Trypsin-like serine proteases"/>
    <property type="match status" value="1"/>
</dbReference>
<accession>A0AAU8MPU1</accession>
<protein>
    <recommendedName>
        <fullName evidence="4">Peptidase</fullName>
    </recommendedName>
</protein>
<proteinExistence type="predicted"/>
<dbReference type="PROSITE" id="PS00134">
    <property type="entry name" value="TRYPSIN_HIS"/>
    <property type="match status" value="1"/>
</dbReference>
<dbReference type="PANTHER" id="PTHR15462">
    <property type="entry name" value="SERINE PROTEASE"/>
    <property type="match status" value="1"/>
</dbReference>
<name>A0AAU8MPU1_9GAMM</name>
<dbReference type="Gene3D" id="2.40.10.10">
    <property type="entry name" value="Trypsin-like serine proteases"/>
    <property type="match status" value="2"/>
</dbReference>
<evidence type="ECO:0000256" key="1">
    <source>
        <dbReference type="ARBA" id="ARBA00022729"/>
    </source>
</evidence>
<feature type="chain" id="PRO_5043851761" description="Peptidase" evidence="2">
    <location>
        <begin position="31"/>
        <end position="383"/>
    </location>
</feature>